<dbReference type="Pfam" id="PF13472">
    <property type="entry name" value="Lipase_GDSL_2"/>
    <property type="match status" value="1"/>
</dbReference>
<evidence type="ECO:0000259" key="2">
    <source>
        <dbReference type="Pfam" id="PF13472"/>
    </source>
</evidence>
<gene>
    <name evidence="3" type="ORF">HKK74_27170</name>
</gene>
<dbReference type="PANTHER" id="PTHR37981">
    <property type="entry name" value="LIPASE 2"/>
    <property type="match status" value="1"/>
</dbReference>
<dbReference type="InterPro" id="IPR037460">
    <property type="entry name" value="SEST-like"/>
</dbReference>
<dbReference type="RefSeq" id="WP_187246194.1">
    <property type="nucleotide sequence ID" value="NZ_BAAAOK010000015.1"/>
</dbReference>
<dbReference type="InterPro" id="IPR036514">
    <property type="entry name" value="SGNH_hydro_sf"/>
</dbReference>
<keyword evidence="1" id="KW-0812">Transmembrane</keyword>
<organism evidence="3 4">
    <name type="scientific">Actinomadura alba</name>
    <dbReference type="NCBI Taxonomy" id="406431"/>
    <lineage>
        <taxon>Bacteria</taxon>
        <taxon>Bacillati</taxon>
        <taxon>Actinomycetota</taxon>
        <taxon>Actinomycetes</taxon>
        <taxon>Streptosporangiales</taxon>
        <taxon>Thermomonosporaceae</taxon>
        <taxon>Actinomadura</taxon>
    </lineage>
</organism>
<dbReference type="CDD" id="cd01823">
    <property type="entry name" value="SEST_like"/>
    <property type="match status" value="1"/>
</dbReference>
<dbReference type="PANTHER" id="PTHR37981:SF1">
    <property type="entry name" value="SGNH HYDROLASE-TYPE ESTERASE DOMAIN-CONTAINING PROTEIN"/>
    <property type="match status" value="1"/>
</dbReference>
<proteinExistence type="predicted"/>
<reference evidence="3 4" key="1">
    <citation type="submission" date="2020-06" db="EMBL/GenBank/DDBJ databases">
        <title>Actinomadura xiongansis sp. nov., isolated from soil of Baiyangdian.</title>
        <authorList>
            <person name="Zhang X."/>
        </authorList>
    </citation>
    <scope>NUCLEOTIDE SEQUENCE [LARGE SCALE GENOMIC DNA]</scope>
    <source>
        <strain evidence="3 4">HBUM206468</strain>
    </source>
</reference>
<evidence type="ECO:0000313" key="4">
    <source>
        <dbReference type="Proteomes" id="UP000805614"/>
    </source>
</evidence>
<evidence type="ECO:0000313" key="3">
    <source>
        <dbReference type="EMBL" id="MBC6469149.1"/>
    </source>
</evidence>
<dbReference type="Gene3D" id="3.40.50.1110">
    <property type="entry name" value="SGNH hydrolase"/>
    <property type="match status" value="1"/>
</dbReference>
<dbReference type="EMBL" id="JABVEC010000024">
    <property type="protein sequence ID" value="MBC6469149.1"/>
    <property type="molecule type" value="Genomic_DNA"/>
</dbReference>
<dbReference type="GO" id="GO:0016787">
    <property type="term" value="F:hydrolase activity"/>
    <property type="evidence" value="ECO:0007669"/>
    <property type="project" value="UniProtKB-KW"/>
</dbReference>
<dbReference type="SUPFAM" id="SSF52266">
    <property type="entry name" value="SGNH hydrolase"/>
    <property type="match status" value="1"/>
</dbReference>
<dbReference type="Proteomes" id="UP000805614">
    <property type="component" value="Unassembled WGS sequence"/>
</dbReference>
<name>A0ABR7LWK9_9ACTN</name>
<keyword evidence="4" id="KW-1185">Reference proteome</keyword>
<keyword evidence="1" id="KW-0472">Membrane</keyword>
<protein>
    <submittedName>
        <fullName evidence="3">SGNH/GDSL hydrolase family protein</fullName>
    </submittedName>
</protein>
<feature type="transmembrane region" description="Helical" evidence="1">
    <location>
        <begin position="21"/>
        <end position="42"/>
    </location>
</feature>
<dbReference type="InterPro" id="IPR013830">
    <property type="entry name" value="SGNH_hydro"/>
</dbReference>
<accession>A0ABR7LWK9</accession>
<keyword evidence="3" id="KW-0378">Hydrolase</keyword>
<sequence>MTGPGAWLGSIRERLGPRGGALVVIVALLVATVVPLVSLPAVRCAVFGSGCAGTVPPPRDEPDSARRTPLTPLEAATHGGYVALGDSYSSGEGAYVLAADRAVVNRCHRTSQSYVHVVTRAFKFARGAAFWACSGATASSVLKRRFGEPPQVERVGAGTSLVTISIGGNDVGFSRVLARCVIRLPWTGDCQAQGGEIATRMAGLRLSLARVLDEVTSRGPSARVVVLGYPRLFSEIRGEGLDNIGIGDQRWLNARARELNEVIRQTARDADERIVAERGRGSVEFVDAYSGFAGHEVGSADPYVHGLDVDLMELRAKAHSFHPTAAGYRRLAELVTRQVGAGPGRPLNQYH</sequence>
<evidence type="ECO:0000256" key="1">
    <source>
        <dbReference type="SAM" id="Phobius"/>
    </source>
</evidence>
<comment type="caution">
    <text evidence="3">The sequence shown here is derived from an EMBL/GenBank/DDBJ whole genome shotgun (WGS) entry which is preliminary data.</text>
</comment>
<keyword evidence="1" id="KW-1133">Transmembrane helix</keyword>
<feature type="domain" description="SGNH hydrolase-type esterase" evidence="2">
    <location>
        <begin position="83"/>
        <end position="330"/>
    </location>
</feature>